<evidence type="ECO:0008006" key="4">
    <source>
        <dbReference type="Google" id="ProtNLM"/>
    </source>
</evidence>
<dbReference type="EMBL" id="JAAGAX010000011">
    <property type="protein sequence ID" value="KAF2299516.1"/>
    <property type="molecule type" value="Genomic_DNA"/>
</dbReference>
<dbReference type="AlphaFoldDB" id="A0A6A6LHN3"/>
<dbReference type="InterPro" id="IPR005061">
    <property type="entry name" value="Ist1"/>
</dbReference>
<dbReference type="GO" id="GO:0015031">
    <property type="term" value="P:protein transport"/>
    <property type="evidence" value="ECO:0007669"/>
    <property type="project" value="InterPro"/>
</dbReference>
<proteinExistence type="inferred from homology"/>
<comment type="similarity">
    <text evidence="1">Belongs to the IST1 family.</text>
</comment>
<evidence type="ECO:0000313" key="2">
    <source>
        <dbReference type="EMBL" id="KAF2299516.1"/>
    </source>
</evidence>
<dbReference type="Gene3D" id="1.20.1260.60">
    <property type="entry name" value="Vacuolar protein sorting-associated protein Ist1"/>
    <property type="match status" value="1"/>
</dbReference>
<reference evidence="2 3" key="1">
    <citation type="journal article" date="2020" name="Mol. Plant">
        <title>The Chromosome-Based Rubber Tree Genome Provides New Insights into Spurge Genome Evolution and Rubber Biosynthesis.</title>
        <authorList>
            <person name="Liu J."/>
            <person name="Shi C."/>
            <person name="Shi C.C."/>
            <person name="Li W."/>
            <person name="Zhang Q.J."/>
            <person name="Zhang Y."/>
            <person name="Li K."/>
            <person name="Lu H.F."/>
            <person name="Shi C."/>
            <person name="Zhu S.T."/>
            <person name="Xiao Z.Y."/>
            <person name="Nan H."/>
            <person name="Yue Y."/>
            <person name="Zhu X.G."/>
            <person name="Wu Y."/>
            <person name="Hong X.N."/>
            <person name="Fan G.Y."/>
            <person name="Tong Y."/>
            <person name="Zhang D."/>
            <person name="Mao C.L."/>
            <person name="Liu Y.L."/>
            <person name="Hao S.J."/>
            <person name="Liu W.Q."/>
            <person name="Lv M.Q."/>
            <person name="Zhang H.B."/>
            <person name="Liu Y."/>
            <person name="Hu-Tang G.R."/>
            <person name="Wang J.P."/>
            <person name="Wang J.H."/>
            <person name="Sun Y.H."/>
            <person name="Ni S.B."/>
            <person name="Chen W.B."/>
            <person name="Zhang X.C."/>
            <person name="Jiao Y.N."/>
            <person name="Eichler E.E."/>
            <person name="Li G.H."/>
            <person name="Liu X."/>
            <person name="Gao L.Z."/>
        </authorList>
    </citation>
    <scope>NUCLEOTIDE SEQUENCE [LARGE SCALE GENOMIC DNA]</scope>
    <source>
        <strain evidence="3">cv. GT1</strain>
        <tissue evidence="2">Leaf</tissue>
    </source>
</reference>
<evidence type="ECO:0000256" key="1">
    <source>
        <dbReference type="ARBA" id="ARBA00005536"/>
    </source>
</evidence>
<dbReference type="PANTHER" id="PTHR12161">
    <property type="entry name" value="IST1 FAMILY MEMBER"/>
    <property type="match status" value="1"/>
</dbReference>
<protein>
    <recommendedName>
        <fullName evidence="4">IST1-like protein</fullName>
    </recommendedName>
</protein>
<dbReference type="Proteomes" id="UP000467840">
    <property type="component" value="Chromosome 1"/>
</dbReference>
<dbReference type="PANTHER" id="PTHR12161:SF65">
    <property type="entry name" value="IST1-LIKE PROTEIN"/>
    <property type="match status" value="1"/>
</dbReference>
<accession>A0A6A6LHN3</accession>
<sequence>MKALVDAFLGRKFKTSRFNILAKLAISRIAILRNQRQVRYSHAKSDVIELLNLAHQERALLRVEHVIKEQNMMDVFAMIEDYCYLLIDRVMLLKKDKLVFLISFSYNFFDVGNFQSCKRFVEFFVSTFGKEFAARAIELRNNCGVNPKIIQKLSAGQPSLESRLKVLKNTASENGIVLNLAEDAPVVTEEKLDVSQKQQRQESYKSAKLKDTVPKEETHILPELNPDEQLTEKLKARKKYRDVTAAALEAFESASYAAAAARAAVALSRSESQDTD</sequence>
<gene>
    <name evidence="2" type="ORF">GH714_032324</name>
</gene>
<comment type="caution">
    <text evidence="2">The sequence shown here is derived from an EMBL/GenBank/DDBJ whole genome shotgun (WGS) entry which is preliminary data.</text>
</comment>
<evidence type="ECO:0000313" key="3">
    <source>
        <dbReference type="Proteomes" id="UP000467840"/>
    </source>
</evidence>
<dbReference type="Pfam" id="PF03398">
    <property type="entry name" value="Ist1"/>
    <property type="match status" value="1"/>
</dbReference>
<name>A0A6A6LHN3_HEVBR</name>
<organism evidence="2 3">
    <name type="scientific">Hevea brasiliensis</name>
    <name type="common">Para rubber tree</name>
    <name type="synonym">Siphonia brasiliensis</name>
    <dbReference type="NCBI Taxonomy" id="3981"/>
    <lineage>
        <taxon>Eukaryota</taxon>
        <taxon>Viridiplantae</taxon>
        <taxon>Streptophyta</taxon>
        <taxon>Embryophyta</taxon>
        <taxon>Tracheophyta</taxon>
        <taxon>Spermatophyta</taxon>
        <taxon>Magnoliopsida</taxon>
        <taxon>eudicotyledons</taxon>
        <taxon>Gunneridae</taxon>
        <taxon>Pentapetalae</taxon>
        <taxon>rosids</taxon>
        <taxon>fabids</taxon>
        <taxon>Malpighiales</taxon>
        <taxon>Euphorbiaceae</taxon>
        <taxon>Crotonoideae</taxon>
        <taxon>Micrandreae</taxon>
        <taxon>Hevea</taxon>
    </lineage>
</organism>
<dbReference type="InterPro" id="IPR042277">
    <property type="entry name" value="IST1-like"/>
</dbReference>
<keyword evidence="3" id="KW-1185">Reference proteome</keyword>